<evidence type="ECO:0000256" key="6">
    <source>
        <dbReference type="SAM" id="Phobius"/>
    </source>
</evidence>
<gene>
    <name evidence="7" type="ORF">E0485_06955</name>
</gene>
<dbReference type="OrthoDB" id="45037at2"/>
<dbReference type="PANTHER" id="PTHR47089">
    <property type="entry name" value="ABC TRANSPORTER, PERMEASE PROTEIN"/>
    <property type="match status" value="1"/>
</dbReference>
<comment type="subcellular location">
    <subcellularLocation>
        <location evidence="1">Cell membrane</location>
        <topology evidence="1">Multi-pass membrane protein</topology>
    </subcellularLocation>
</comment>
<evidence type="ECO:0000256" key="4">
    <source>
        <dbReference type="ARBA" id="ARBA00022989"/>
    </source>
</evidence>
<evidence type="ECO:0000256" key="5">
    <source>
        <dbReference type="ARBA" id="ARBA00023136"/>
    </source>
</evidence>
<dbReference type="RefSeq" id="WP_132417258.1">
    <property type="nucleotide sequence ID" value="NZ_SKFG01000004.1"/>
</dbReference>
<feature type="transmembrane region" description="Helical" evidence="6">
    <location>
        <begin position="87"/>
        <end position="104"/>
    </location>
</feature>
<dbReference type="EMBL" id="SKFG01000004">
    <property type="protein sequence ID" value="TCZ78809.1"/>
    <property type="molecule type" value="Genomic_DNA"/>
</dbReference>
<keyword evidence="2" id="KW-1003">Cell membrane</keyword>
<feature type="transmembrane region" description="Helical" evidence="6">
    <location>
        <begin position="215"/>
        <end position="234"/>
    </location>
</feature>
<protein>
    <submittedName>
        <fullName evidence="7">ABC transporter permease</fullName>
    </submittedName>
</protein>
<keyword evidence="4 6" id="KW-1133">Transmembrane helix</keyword>
<dbReference type="Proteomes" id="UP000295418">
    <property type="component" value="Unassembled WGS sequence"/>
</dbReference>
<dbReference type="GO" id="GO:0022857">
    <property type="term" value="F:transmembrane transporter activity"/>
    <property type="evidence" value="ECO:0007669"/>
    <property type="project" value="InterPro"/>
</dbReference>
<dbReference type="PANTHER" id="PTHR47089:SF1">
    <property type="entry name" value="GUANOSINE ABC TRANSPORTER PERMEASE PROTEIN NUPP"/>
    <property type="match status" value="1"/>
</dbReference>
<feature type="transmembrane region" description="Helical" evidence="6">
    <location>
        <begin position="240"/>
        <end position="260"/>
    </location>
</feature>
<name>A0A4R4EGA5_9BACL</name>
<comment type="caution">
    <text evidence="7">The sequence shown here is derived from an EMBL/GenBank/DDBJ whole genome shotgun (WGS) entry which is preliminary data.</text>
</comment>
<organism evidence="7 8">
    <name type="scientific">Paenibacillus albiflavus</name>
    <dbReference type="NCBI Taxonomy" id="2545760"/>
    <lineage>
        <taxon>Bacteria</taxon>
        <taxon>Bacillati</taxon>
        <taxon>Bacillota</taxon>
        <taxon>Bacilli</taxon>
        <taxon>Bacillales</taxon>
        <taxon>Paenibacillaceae</taxon>
        <taxon>Paenibacillus</taxon>
    </lineage>
</organism>
<proteinExistence type="predicted"/>
<feature type="transmembrane region" description="Helical" evidence="6">
    <location>
        <begin position="281"/>
        <end position="304"/>
    </location>
</feature>
<keyword evidence="3 6" id="KW-0812">Transmembrane</keyword>
<evidence type="ECO:0000256" key="1">
    <source>
        <dbReference type="ARBA" id="ARBA00004651"/>
    </source>
</evidence>
<accession>A0A4R4EGA5</accession>
<evidence type="ECO:0000256" key="3">
    <source>
        <dbReference type="ARBA" id="ARBA00022692"/>
    </source>
</evidence>
<keyword evidence="8" id="KW-1185">Reference proteome</keyword>
<feature type="transmembrane region" description="Helical" evidence="6">
    <location>
        <begin position="137"/>
        <end position="159"/>
    </location>
</feature>
<feature type="transmembrane region" description="Helical" evidence="6">
    <location>
        <begin position="186"/>
        <end position="208"/>
    </location>
</feature>
<feature type="transmembrane region" description="Helical" evidence="6">
    <location>
        <begin position="324"/>
        <end position="342"/>
    </location>
</feature>
<dbReference type="InterPro" id="IPR001851">
    <property type="entry name" value="ABC_transp_permease"/>
</dbReference>
<reference evidence="7 8" key="1">
    <citation type="submission" date="2019-03" db="EMBL/GenBank/DDBJ databases">
        <authorList>
            <person name="Kim M.K.M."/>
        </authorList>
    </citation>
    <scope>NUCLEOTIDE SEQUENCE [LARGE SCALE GENOMIC DNA]</scope>
    <source>
        <strain evidence="7 8">18JY21-1</strain>
    </source>
</reference>
<feature type="transmembrane region" description="Helical" evidence="6">
    <location>
        <begin position="110"/>
        <end position="130"/>
    </location>
</feature>
<evidence type="ECO:0000313" key="8">
    <source>
        <dbReference type="Proteomes" id="UP000295418"/>
    </source>
</evidence>
<evidence type="ECO:0000256" key="2">
    <source>
        <dbReference type="ARBA" id="ARBA00022475"/>
    </source>
</evidence>
<dbReference type="CDD" id="cd06580">
    <property type="entry name" value="TM_PBP1_transp_TpRbsC_like"/>
    <property type="match status" value="1"/>
</dbReference>
<feature type="transmembrane region" description="Helical" evidence="6">
    <location>
        <begin position="12"/>
        <end position="32"/>
    </location>
</feature>
<feature type="transmembrane region" description="Helical" evidence="6">
    <location>
        <begin position="52"/>
        <end position="75"/>
    </location>
</feature>
<dbReference type="GO" id="GO:0005886">
    <property type="term" value="C:plasma membrane"/>
    <property type="evidence" value="ECO:0007669"/>
    <property type="project" value="UniProtKB-SubCell"/>
</dbReference>
<dbReference type="AlphaFoldDB" id="A0A4R4EGA5"/>
<sequence length="355" mass="37433">MNKLKHQAGALIHPLIALLIGLCVGAVAIATLGEPVFHTYGEMWKGAFGSFYFFTNTLTRAVPIILVGLGLSLAFRAGFFNLGAEGQMVLGAMAAALTALYFPGPGLVKLIAALIAAVIAGGLWSAFAGWLDAKFKIDLLITTLLMNYIAVLFTGYLAAKPFRDTSGSAAMAQTPMIDQSAWLPKLFAGSSLHAGIIIAIIGAIVLTWIMRNTIFGYEMNMTGSNPFFAAFGGVKRLPMVLSAMFVSGGFAGLAGSVEVLGMQYRFIDGALTGPSYAWSGLMAALLASNNPIGTVFAAILLAALQTGGMGIERNTEVPMEITSVIQAVIIVFISAKLTFAFIKRKKERKANGTTV</sequence>
<keyword evidence="5 6" id="KW-0472">Membrane</keyword>
<evidence type="ECO:0000313" key="7">
    <source>
        <dbReference type="EMBL" id="TCZ78809.1"/>
    </source>
</evidence>
<dbReference type="Pfam" id="PF02653">
    <property type="entry name" value="BPD_transp_2"/>
    <property type="match status" value="1"/>
</dbReference>